<reference evidence="6" key="1">
    <citation type="submission" date="2025-08" db="UniProtKB">
        <authorList>
            <consortium name="Ensembl"/>
        </authorList>
    </citation>
    <scope>IDENTIFICATION</scope>
</reference>
<dbReference type="PROSITE" id="PS50055">
    <property type="entry name" value="TYR_PHOSPHATASE_PTP"/>
    <property type="match status" value="1"/>
</dbReference>
<feature type="domain" description="Tyrosine-protein phosphatase" evidence="4">
    <location>
        <begin position="36"/>
        <end position="229"/>
    </location>
</feature>
<dbReference type="SMART" id="SM00194">
    <property type="entry name" value="PTPc"/>
    <property type="match status" value="1"/>
</dbReference>
<dbReference type="PANTHER" id="PTHR19134:SF461">
    <property type="entry name" value="RECEPTOR-TYPE TYROSINE-PROTEIN PHOSPHATASE ZETA"/>
    <property type="match status" value="1"/>
</dbReference>
<dbReference type="GeneTree" id="ENSGT00940000155529"/>
<dbReference type="InterPro" id="IPR050348">
    <property type="entry name" value="Protein-Tyr_Phosphatase"/>
</dbReference>
<keyword evidence="2" id="KW-0378">Hydrolase</keyword>
<dbReference type="Gene3D" id="3.90.190.10">
    <property type="entry name" value="Protein tyrosine phosphatase superfamily"/>
    <property type="match status" value="2"/>
</dbReference>
<protein>
    <recommendedName>
        <fullName evidence="1">protein-tyrosine-phosphatase</fullName>
        <ecNumber evidence="1">3.1.3.48</ecNumber>
    </recommendedName>
</protein>
<dbReference type="InterPro" id="IPR029021">
    <property type="entry name" value="Prot-tyrosine_phosphatase-like"/>
</dbReference>
<dbReference type="GO" id="GO:0004725">
    <property type="term" value="F:protein tyrosine phosphatase activity"/>
    <property type="evidence" value="ECO:0007669"/>
    <property type="project" value="UniProtKB-EC"/>
</dbReference>
<feature type="region of interest" description="Disordered" evidence="3">
    <location>
        <begin position="258"/>
        <end position="285"/>
    </location>
</feature>
<dbReference type="AlphaFoldDB" id="A0A3Q4HIL9"/>
<dbReference type="SUPFAM" id="SSF52799">
    <property type="entry name" value="(Phosphotyrosine protein) phosphatases II"/>
    <property type="match status" value="1"/>
</dbReference>
<evidence type="ECO:0000259" key="4">
    <source>
        <dbReference type="PROSITE" id="PS50055"/>
    </source>
</evidence>
<feature type="domain" description="Tyrosine specific protein phosphatases" evidence="5">
    <location>
        <begin position="171"/>
        <end position="220"/>
    </location>
</feature>
<dbReference type="PROSITE" id="PS50056">
    <property type="entry name" value="TYR_PHOSPHATASE_2"/>
    <property type="match status" value="1"/>
</dbReference>
<dbReference type="Proteomes" id="UP000261580">
    <property type="component" value="Unassembled WGS sequence"/>
</dbReference>
<evidence type="ECO:0000256" key="1">
    <source>
        <dbReference type="ARBA" id="ARBA00013064"/>
    </source>
</evidence>
<keyword evidence="2" id="KW-0904">Protein phosphatase</keyword>
<dbReference type="PRINTS" id="PR00700">
    <property type="entry name" value="PRTYPHPHTASE"/>
</dbReference>
<dbReference type="Ensembl" id="ENSNBRT00000023873.1">
    <property type="protein sequence ID" value="ENSNBRP00000023260.1"/>
    <property type="gene ID" value="ENSNBRG00000017799.1"/>
</dbReference>
<dbReference type="InterPro" id="IPR000387">
    <property type="entry name" value="Tyr_Pase_dom"/>
</dbReference>
<keyword evidence="7" id="KW-1185">Reference proteome</keyword>
<evidence type="ECO:0000313" key="6">
    <source>
        <dbReference type="Ensembl" id="ENSNBRP00000023260.1"/>
    </source>
</evidence>
<dbReference type="PANTHER" id="PTHR19134">
    <property type="entry name" value="RECEPTOR-TYPE TYROSINE-PROTEIN PHOSPHATASE"/>
    <property type="match status" value="1"/>
</dbReference>
<organism evidence="6 7">
    <name type="scientific">Neolamprologus brichardi</name>
    <name type="common">Fairy cichlid</name>
    <name type="synonym">Lamprologus brichardi</name>
    <dbReference type="NCBI Taxonomy" id="32507"/>
    <lineage>
        <taxon>Eukaryota</taxon>
        <taxon>Metazoa</taxon>
        <taxon>Chordata</taxon>
        <taxon>Craniata</taxon>
        <taxon>Vertebrata</taxon>
        <taxon>Euteleostomi</taxon>
        <taxon>Actinopterygii</taxon>
        <taxon>Neopterygii</taxon>
        <taxon>Teleostei</taxon>
        <taxon>Neoteleostei</taxon>
        <taxon>Acanthomorphata</taxon>
        <taxon>Ovalentaria</taxon>
        <taxon>Cichlomorphae</taxon>
        <taxon>Cichliformes</taxon>
        <taxon>Cichlidae</taxon>
        <taxon>African cichlids</taxon>
        <taxon>Pseudocrenilabrinae</taxon>
        <taxon>Lamprologini</taxon>
        <taxon>Neolamprologus</taxon>
    </lineage>
</organism>
<evidence type="ECO:0000256" key="3">
    <source>
        <dbReference type="SAM" id="MobiDB-lite"/>
    </source>
</evidence>
<accession>A0A3Q4HIL9</accession>
<dbReference type="STRING" id="32507.ENSNBRP00000023260"/>
<evidence type="ECO:0000259" key="5">
    <source>
        <dbReference type="PROSITE" id="PS50056"/>
    </source>
</evidence>
<evidence type="ECO:0000313" key="7">
    <source>
        <dbReference type="Proteomes" id="UP000261580"/>
    </source>
</evidence>
<dbReference type="Pfam" id="PF00102">
    <property type="entry name" value="Y_phosphatase"/>
    <property type="match status" value="2"/>
</dbReference>
<evidence type="ECO:0000256" key="2">
    <source>
        <dbReference type="ARBA" id="ARBA00022912"/>
    </source>
</evidence>
<dbReference type="InterPro" id="IPR000242">
    <property type="entry name" value="PTP_cat"/>
</dbReference>
<feature type="compositionally biased region" description="Basic and acidic residues" evidence="3">
    <location>
        <begin position="259"/>
        <end position="270"/>
    </location>
</feature>
<dbReference type="EC" id="3.1.3.48" evidence="1"/>
<dbReference type="Bgee" id="ENSNBRG00000017799">
    <property type="expression patterns" value="Expressed in brain and 2 other cell types or tissues"/>
</dbReference>
<proteinExistence type="predicted"/>
<dbReference type="SMART" id="SM00404">
    <property type="entry name" value="PTPc_motif"/>
    <property type="match status" value="1"/>
</dbReference>
<dbReference type="InterPro" id="IPR003595">
    <property type="entry name" value="Tyr_Pase_cat"/>
</dbReference>
<sequence>MLKEKKIVVSVLGTTIYGDSGSGAEDVSGSGEHDGLDFRENLKDDHSRVKLSNSLDRDGTCGDYINANFVDGYERTRAYIAAQGPLKSGREDFWRMIWQQNIGVIVMITNLKEKGRVGAQTQVSQRRVEHTVLHYHYTQWPDMGVPEYTLPTSHNLMVYVLLTCDACVCHSAGVGRTGTYIVIDSMLQQIQDQGTVNVLGFLKHVRTQRNFLVQTEQATVVATAALGQTDRSKAAISHHRPLWPTPVGGWVKCLAQGHNDQDREPGDRTGDLPVTDTLPNPRSPHDNNELKCRNIVFCLILGAFSSLTWFFMSLCSGEIKSHSDCFRIKLHRLHQCVLRDGKTTGNCKCFPVSKTSAKHQLVDKYCCSYFHRDITTLRSS</sequence>
<name>A0A3Q4HIL9_NEOBR</name>
<reference evidence="6" key="2">
    <citation type="submission" date="2025-09" db="UniProtKB">
        <authorList>
            <consortium name="Ensembl"/>
        </authorList>
    </citation>
    <scope>IDENTIFICATION</scope>
</reference>